<reference evidence="1" key="1">
    <citation type="submission" date="2021-06" db="EMBL/GenBank/DDBJ databases">
        <authorList>
            <person name="Kallberg Y."/>
            <person name="Tangrot J."/>
            <person name="Rosling A."/>
        </authorList>
    </citation>
    <scope>NUCLEOTIDE SEQUENCE</scope>
    <source>
        <strain evidence="1">IL203A</strain>
    </source>
</reference>
<organism evidence="1 2">
    <name type="scientific">Dentiscutata heterogama</name>
    <dbReference type="NCBI Taxonomy" id="1316150"/>
    <lineage>
        <taxon>Eukaryota</taxon>
        <taxon>Fungi</taxon>
        <taxon>Fungi incertae sedis</taxon>
        <taxon>Mucoromycota</taxon>
        <taxon>Glomeromycotina</taxon>
        <taxon>Glomeromycetes</taxon>
        <taxon>Diversisporales</taxon>
        <taxon>Gigasporaceae</taxon>
        <taxon>Dentiscutata</taxon>
    </lineage>
</organism>
<evidence type="ECO:0000313" key="2">
    <source>
        <dbReference type="Proteomes" id="UP000789702"/>
    </source>
</evidence>
<sequence length="49" mass="5508">IRVIFVEMAIVGKLLIGFHTFSALVVNVKITGVDLLFLCHVVLSIMHHY</sequence>
<dbReference type="Proteomes" id="UP000789702">
    <property type="component" value="Unassembled WGS sequence"/>
</dbReference>
<comment type="caution">
    <text evidence="1">The sequence shown here is derived from an EMBL/GenBank/DDBJ whole genome shotgun (WGS) entry which is preliminary data.</text>
</comment>
<accession>A0ACA9QLZ2</accession>
<feature type="non-terminal residue" evidence="1">
    <location>
        <position position="1"/>
    </location>
</feature>
<proteinExistence type="predicted"/>
<evidence type="ECO:0000313" key="1">
    <source>
        <dbReference type="EMBL" id="CAG8751329.1"/>
    </source>
</evidence>
<protein>
    <submittedName>
        <fullName evidence="1">5313_t:CDS:1</fullName>
    </submittedName>
</protein>
<keyword evidence="2" id="KW-1185">Reference proteome</keyword>
<dbReference type="EMBL" id="CAJVPU010046292">
    <property type="protein sequence ID" value="CAG8751329.1"/>
    <property type="molecule type" value="Genomic_DNA"/>
</dbReference>
<name>A0ACA9QLZ2_9GLOM</name>
<gene>
    <name evidence="1" type="ORF">DHETER_LOCUS14656</name>
</gene>